<gene>
    <name evidence="1" type="ORF">N24_1795</name>
</gene>
<organism evidence="1 2">
    <name type="scientific">Corynebacterium suranareeae</name>
    <dbReference type="NCBI Taxonomy" id="2506452"/>
    <lineage>
        <taxon>Bacteria</taxon>
        <taxon>Bacillati</taxon>
        <taxon>Actinomycetota</taxon>
        <taxon>Actinomycetes</taxon>
        <taxon>Mycobacteriales</taxon>
        <taxon>Corynebacteriaceae</taxon>
        <taxon>Corynebacterium</taxon>
    </lineage>
</organism>
<evidence type="ECO:0000313" key="2">
    <source>
        <dbReference type="Proteomes" id="UP000218244"/>
    </source>
</evidence>
<dbReference type="Proteomes" id="UP000218244">
    <property type="component" value="Chromosome"/>
</dbReference>
<dbReference type="RefSeq" id="WP_231910951.1">
    <property type="nucleotide sequence ID" value="NZ_AP017369.1"/>
</dbReference>
<protein>
    <submittedName>
        <fullName evidence="1">Uncharacterized protein</fullName>
    </submittedName>
</protein>
<accession>A0A160PPT8</accession>
<reference evidence="1 2" key="1">
    <citation type="submission" date="2016-02" db="EMBL/GenBank/DDBJ databases">
        <title>Corynebacterium glutamicum N24 whole genome sequencing project.</title>
        <authorList>
            <person name="Matsutani M."/>
            <person name="Nangtapong N."/>
            <person name="Yakushi T."/>
            <person name="Matsushita K."/>
        </authorList>
    </citation>
    <scope>NUCLEOTIDE SEQUENCE [LARGE SCALE GENOMIC DNA]</scope>
    <source>
        <strain evidence="1 2">N24</strain>
    </source>
</reference>
<sequence>MSVQPTAVRTVTSAPTTDLTATKATHQLPATMMLCAYTPNPHRAALTVVASRAADRFGRHTILCLSNNTAYALAVPADTLTVEPNSTLPTQLTLAEHTTFGAVVAVRTPNTRTGQHLYIRSSVTAESAVHTGTATPAELVL</sequence>
<evidence type="ECO:0000313" key="1">
    <source>
        <dbReference type="EMBL" id="BAU96057.1"/>
    </source>
</evidence>
<dbReference type="EMBL" id="AP017369">
    <property type="protein sequence ID" value="BAU96057.1"/>
    <property type="molecule type" value="Genomic_DNA"/>
</dbReference>
<name>A0A160PPT8_9CORY</name>
<dbReference type="AlphaFoldDB" id="A0A160PPT8"/>
<proteinExistence type="predicted"/>
<keyword evidence="2" id="KW-1185">Reference proteome</keyword>
<dbReference type="KEGG" id="csur:N24_1795"/>